<dbReference type="Gene3D" id="1.20.120.450">
    <property type="entry name" value="dinb family like domain"/>
    <property type="match status" value="1"/>
</dbReference>
<dbReference type="InterPro" id="IPR012550">
    <property type="entry name" value="DUF1706"/>
</dbReference>
<dbReference type="EMBL" id="LANJ01000045">
    <property type="protein sequence ID" value="KKC35589.1"/>
    <property type="molecule type" value="Genomic_DNA"/>
</dbReference>
<dbReference type="OrthoDB" id="5347938at2"/>
<sequence>MAVPQSKAELLSAIDINYAKLAKDLASIPEPLTRAKTLEGHMKNTTMSVHDLVAYLVGWNELVLKWHAQQRAGKVVDFPETGFQWNQLGQLAQKFYADYKGLAWPELLVRLETAKTKLVDLVESQSDIALYGVSWYEKHTMGRMIQFNTSSPYANARGRLRAWKKANDLD</sequence>
<comment type="caution">
    <text evidence="1">The sequence shown here is derived from an EMBL/GenBank/DDBJ whole genome shotgun (WGS) entry which is preliminary data.</text>
</comment>
<dbReference type="PANTHER" id="PTHR40658">
    <property type="match status" value="1"/>
</dbReference>
<dbReference type="Proteomes" id="UP000033411">
    <property type="component" value="Unassembled WGS sequence"/>
</dbReference>
<dbReference type="Pfam" id="PF08020">
    <property type="entry name" value="DUF1706"/>
    <property type="match status" value="1"/>
</dbReference>
<dbReference type="InterPro" id="IPR034660">
    <property type="entry name" value="DinB/YfiT-like"/>
</dbReference>
<protein>
    <recommendedName>
        <fullName evidence="3">ClbS/DfsB family four-helix bundle protein</fullName>
    </recommendedName>
</protein>
<dbReference type="STRING" id="1293439.WH87_16195"/>
<proteinExistence type="predicted"/>
<evidence type="ECO:0000313" key="1">
    <source>
        <dbReference type="EMBL" id="KKC35589.1"/>
    </source>
</evidence>
<dbReference type="PANTHER" id="PTHR40658:SF3">
    <property type="entry name" value="CLBS_DFSB FAMILY FOUR-HELIX BUNDLE PROTEIN"/>
    <property type="match status" value="1"/>
</dbReference>
<evidence type="ECO:0008006" key="3">
    <source>
        <dbReference type="Google" id="ProtNLM"/>
    </source>
</evidence>
<organism evidence="1 2">
    <name type="scientific">Devosia epidermidihirudinis</name>
    <dbReference type="NCBI Taxonomy" id="1293439"/>
    <lineage>
        <taxon>Bacteria</taxon>
        <taxon>Pseudomonadati</taxon>
        <taxon>Pseudomonadota</taxon>
        <taxon>Alphaproteobacteria</taxon>
        <taxon>Hyphomicrobiales</taxon>
        <taxon>Devosiaceae</taxon>
        <taxon>Devosia</taxon>
    </lineage>
</organism>
<dbReference type="PATRIC" id="fig|1293439.3.peg.3301"/>
<gene>
    <name evidence="1" type="ORF">WH87_16195</name>
</gene>
<accession>A0A0F5Q6E9</accession>
<keyword evidence="2" id="KW-1185">Reference proteome</keyword>
<reference evidence="1 2" key="1">
    <citation type="submission" date="2015-03" db="EMBL/GenBank/DDBJ databases">
        <authorList>
            <person name="Lepp D."/>
            <person name="Hassan Y.I."/>
            <person name="Li X.-Z."/>
            <person name="Zhou T."/>
        </authorList>
    </citation>
    <scope>NUCLEOTIDE SEQUENCE [LARGE SCALE GENOMIC DNA]</scope>
    <source>
        <strain evidence="1 2">E84</strain>
    </source>
</reference>
<evidence type="ECO:0000313" key="2">
    <source>
        <dbReference type="Proteomes" id="UP000033411"/>
    </source>
</evidence>
<dbReference type="RefSeq" id="WP_046140513.1">
    <property type="nucleotide sequence ID" value="NZ_LANJ01000045.1"/>
</dbReference>
<name>A0A0F5Q6E9_9HYPH</name>
<dbReference type="PIRSF" id="PIRSF031551">
    <property type="entry name" value="DUF1706"/>
    <property type="match status" value="1"/>
</dbReference>
<dbReference type="AlphaFoldDB" id="A0A0F5Q6E9"/>